<name>A0A830FBY0_9EURY</name>
<dbReference type="PROSITE" id="PS51257">
    <property type="entry name" value="PROKAR_LIPOPROTEIN"/>
    <property type="match status" value="1"/>
</dbReference>
<keyword evidence="3" id="KW-1185">Reference proteome</keyword>
<keyword evidence="1" id="KW-0472">Membrane</keyword>
<gene>
    <name evidence="2" type="ORF">GCM10009039_17340</name>
</gene>
<evidence type="ECO:0000256" key="1">
    <source>
        <dbReference type="SAM" id="Phobius"/>
    </source>
</evidence>
<dbReference type="EMBL" id="BMPG01000002">
    <property type="protein sequence ID" value="GGL59612.1"/>
    <property type="molecule type" value="Genomic_DNA"/>
</dbReference>
<reference evidence="2" key="2">
    <citation type="submission" date="2020-09" db="EMBL/GenBank/DDBJ databases">
        <authorList>
            <person name="Sun Q."/>
            <person name="Ohkuma M."/>
        </authorList>
    </citation>
    <scope>NUCLEOTIDE SEQUENCE</scope>
    <source>
        <strain evidence="2">JCM 19596</strain>
    </source>
</reference>
<proteinExistence type="predicted"/>
<feature type="transmembrane region" description="Helical" evidence="1">
    <location>
        <begin position="196"/>
        <end position="217"/>
    </location>
</feature>
<sequence length="235" mass="25095">MTSRRLLAVTALLALVALGGCVGGPGGTGAAPDNTTYDWHTNATGSDVTVNVTSDYYYAVYEVENRSTVSLSRPSELGGNTGVTVGAPAFRYENGTVTRNLTVDAQNQQTVVTLPAERGQLAYTSPSTTRSVIVPVAVNGSYDVALPPGMRAEIPVLGSVTPGGYALSIEENRAHYRWASIDDATIEVQYYLHRDAYIFAGLLVALAIIAVLGTLYLRRQVRELEQARRDAGLDP</sequence>
<comment type="caution">
    <text evidence="2">The sequence shown here is derived from an EMBL/GenBank/DDBJ whole genome shotgun (WGS) entry which is preliminary data.</text>
</comment>
<dbReference type="RefSeq" id="WP_188977983.1">
    <property type="nucleotide sequence ID" value="NZ_BMPG01000002.1"/>
</dbReference>
<organism evidence="2 3">
    <name type="scientific">Halocalculus aciditolerans</name>
    <dbReference type="NCBI Taxonomy" id="1383812"/>
    <lineage>
        <taxon>Archaea</taxon>
        <taxon>Methanobacteriati</taxon>
        <taxon>Methanobacteriota</taxon>
        <taxon>Stenosarchaea group</taxon>
        <taxon>Halobacteria</taxon>
        <taxon>Halobacteriales</taxon>
        <taxon>Halobacteriaceae</taxon>
        <taxon>Halocalculus</taxon>
    </lineage>
</organism>
<dbReference type="Proteomes" id="UP000607197">
    <property type="component" value="Unassembled WGS sequence"/>
</dbReference>
<keyword evidence="1" id="KW-0812">Transmembrane</keyword>
<accession>A0A830FBY0</accession>
<protein>
    <recommendedName>
        <fullName evidence="4">Lipoprotein</fullName>
    </recommendedName>
</protein>
<dbReference type="AlphaFoldDB" id="A0A830FBY0"/>
<evidence type="ECO:0000313" key="3">
    <source>
        <dbReference type="Proteomes" id="UP000607197"/>
    </source>
</evidence>
<evidence type="ECO:0008006" key="4">
    <source>
        <dbReference type="Google" id="ProtNLM"/>
    </source>
</evidence>
<dbReference type="InterPro" id="IPR043826">
    <property type="entry name" value="DUF5803"/>
</dbReference>
<dbReference type="Pfam" id="PF19119">
    <property type="entry name" value="DUF5803"/>
    <property type="match status" value="1"/>
</dbReference>
<evidence type="ECO:0000313" key="2">
    <source>
        <dbReference type="EMBL" id="GGL59612.1"/>
    </source>
</evidence>
<keyword evidence="1" id="KW-1133">Transmembrane helix</keyword>
<reference evidence="2" key="1">
    <citation type="journal article" date="2014" name="Int. J. Syst. Evol. Microbiol.">
        <title>Complete genome sequence of Corynebacterium casei LMG S-19264T (=DSM 44701T), isolated from a smear-ripened cheese.</title>
        <authorList>
            <consortium name="US DOE Joint Genome Institute (JGI-PGF)"/>
            <person name="Walter F."/>
            <person name="Albersmeier A."/>
            <person name="Kalinowski J."/>
            <person name="Ruckert C."/>
        </authorList>
    </citation>
    <scope>NUCLEOTIDE SEQUENCE</scope>
    <source>
        <strain evidence="2">JCM 19596</strain>
    </source>
</reference>
<dbReference type="OrthoDB" id="312630at2157"/>